<accession>A0A8X6TG81</accession>
<dbReference type="AlphaFoldDB" id="A0A8X6TG81"/>
<protein>
    <submittedName>
        <fullName evidence="2">Uncharacterized protein</fullName>
    </submittedName>
</protein>
<feature type="region of interest" description="Disordered" evidence="1">
    <location>
        <begin position="1"/>
        <end position="28"/>
    </location>
</feature>
<keyword evidence="3" id="KW-1185">Reference proteome</keyword>
<reference evidence="2" key="1">
    <citation type="submission" date="2020-08" db="EMBL/GenBank/DDBJ databases">
        <title>Multicomponent nature underlies the extraordinary mechanical properties of spider dragline silk.</title>
        <authorList>
            <person name="Kono N."/>
            <person name="Nakamura H."/>
            <person name="Mori M."/>
            <person name="Yoshida Y."/>
            <person name="Ohtoshi R."/>
            <person name="Malay A.D."/>
            <person name="Moran D.A.P."/>
            <person name="Tomita M."/>
            <person name="Numata K."/>
            <person name="Arakawa K."/>
        </authorList>
    </citation>
    <scope>NUCLEOTIDE SEQUENCE</scope>
</reference>
<dbReference type="EMBL" id="BMAW01007686">
    <property type="protein sequence ID" value="GFT04931.1"/>
    <property type="molecule type" value="Genomic_DNA"/>
</dbReference>
<comment type="caution">
    <text evidence="2">The sequence shown here is derived from an EMBL/GenBank/DDBJ whole genome shotgun (WGS) entry which is preliminary data.</text>
</comment>
<evidence type="ECO:0000313" key="2">
    <source>
        <dbReference type="EMBL" id="GFT04931.1"/>
    </source>
</evidence>
<evidence type="ECO:0000313" key="3">
    <source>
        <dbReference type="Proteomes" id="UP000887013"/>
    </source>
</evidence>
<dbReference type="Proteomes" id="UP000887013">
    <property type="component" value="Unassembled WGS sequence"/>
</dbReference>
<organism evidence="2 3">
    <name type="scientific">Nephila pilipes</name>
    <name type="common">Giant wood spider</name>
    <name type="synonym">Nephila maculata</name>
    <dbReference type="NCBI Taxonomy" id="299642"/>
    <lineage>
        <taxon>Eukaryota</taxon>
        <taxon>Metazoa</taxon>
        <taxon>Ecdysozoa</taxon>
        <taxon>Arthropoda</taxon>
        <taxon>Chelicerata</taxon>
        <taxon>Arachnida</taxon>
        <taxon>Araneae</taxon>
        <taxon>Araneomorphae</taxon>
        <taxon>Entelegynae</taxon>
        <taxon>Araneoidea</taxon>
        <taxon>Nephilidae</taxon>
        <taxon>Nephila</taxon>
    </lineage>
</organism>
<feature type="region of interest" description="Disordered" evidence="1">
    <location>
        <begin position="62"/>
        <end position="96"/>
    </location>
</feature>
<proteinExistence type="predicted"/>
<name>A0A8X6TG81_NEPPI</name>
<sequence>MLLPSSTDRMVAKRRPQAIRTPRGKAGIRPSTLATKIGITNLQAQPEAACMRFHWPSFQVLNQPQPDEDKDKVESQSSNFLTVPGPVAGSSGGCHNSTDSVNSCASTRCIVEICRNESFSENTTSVLSSDDVNEAV</sequence>
<evidence type="ECO:0000256" key="1">
    <source>
        <dbReference type="SAM" id="MobiDB-lite"/>
    </source>
</evidence>
<gene>
    <name evidence="2" type="primary">AVEN_256950_1</name>
    <name evidence="2" type="ORF">NPIL_133831</name>
</gene>